<gene>
    <name evidence="1" type="ORF">XENOCAPTIV_006209</name>
</gene>
<reference evidence="1 2" key="1">
    <citation type="submission" date="2021-06" db="EMBL/GenBank/DDBJ databases">
        <authorList>
            <person name="Palmer J.M."/>
        </authorList>
    </citation>
    <scope>NUCLEOTIDE SEQUENCE [LARGE SCALE GENOMIC DNA]</scope>
    <source>
        <strain evidence="1 2">XC_2019</strain>
        <tissue evidence="1">Muscle</tissue>
    </source>
</reference>
<accession>A0ABV0RQH6</accession>
<sequence>MLIPREEEQLDEAQKEQDVQVLSGCKGQHLSADNKRFCSRDPVGFTAQQISNMWTTFTIKGKIFLPILVVWILLSVSVASNFVHPACCHEGSEKVNGKIHQCFEQRPGKPCHKHFFLLDIEGKPPLCINPDSEWLRLKMKMEHLKCPPADKHRQ</sequence>
<dbReference type="EMBL" id="JAHRIN010052098">
    <property type="protein sequence ID" value="MEQ2209937.1"/>
    <property type="molecule type" value="Genomic_DNA"/>
</dbReference>
<proteinExistence type="predicted"/>
<dbReference type="SUPFAM" id="SSF54117">
    <property type="entry name" value="Interleukin 8-like chemokines"/>
    <property type="match status" value="1"/>
</dbReference>
<organism evidence="1 2">
    <name type="scientific">Xenoophorus captivus</name>
    <dbReference type="NCBI Taxonomy" id="1517983"/>
    <lineage>
        <taxon>Eukaryota</taxon>
        <taxon>Metazoa</taxon>
        <taxon>Chordata</taxon>
        <taxon>Craniata</taxon>
        <taxon>Vertebrata</taxon>
        <taxon>Euteleostomi</taxon>
        <taxon>Actinopterygii</taxon>
        <taxon>Neopterygii</taxon>
        <taxon>Teleostei</taxon>
        <taxon>Neoteleostei</taxon>
        <taxon>Acanthomorphata</taxon>
        <taxon>Ovalentaria</taxon>
        <taxon>Atherinomorphae</taxon>
        <taxon>Cyprinodontiformes</taxon>
        <taxon>Goodeidae</taxon>
        <taxon>Xenoophorus</taxon>
    </lineage>
</organism>
<dbReference type="InterPro" id="IPR036048">
    <property type="entry name" value="Interleukin_8-like_sf"/>
</dbReference>
<keyword evidence="2" id="KW-1185">Reference proteome</keyword>
<name>A0ABV0RQH6_9TELE</name>
<protein>
    <recommendedName>
        <fullName evidence="3">Chemokine interleukin-8-like domain-containing protein</fullName>
    </recommendedName>
</protein>
<evidence type="ECO:0008006" key="3">
    <source>
        <dbReference type="Google" id="ProtNLM"/>
    </source>
</evidence>
<comment type="caution">
    <text evidence="1">The sequence shown here is derived from an EMBL/GenBank/DDBJ whole genome shotgun (WGS) entry which is preliminary data.</text>
</comment>
<evidence type="ECO:0000313" key="1">
    <source>
        <dbReference type="EMBL" id="MEQ2209937.1"/>
    </source>
</evidence>
<evidence type="ECO:0000313" key="2">
    <source>
        <dbReference type="Proteomes" id="UP001434883"/>
    </source>
</evidence>
<dbReference type="Proteomes" id="UP001434883">
    <property type="component" value="Unassembled WGS sequence"/>
</dbReference>